<dbReference type="SUPFAM" id="SSF49899">
    <property type="entry name" value="Concanavalin A-like lectins/glucanases"/>
    <property type="match status" value="1"/>
</dbReference>
<dbReference type="Proteomes" id="UP000612746">
    <property type="component" value="Unassembled WGS sequence"/>
</dbReference>
<evidence type="ECO:0000256" key="10">
    <source>
        <dbReference type="SAM" id="Phobius"/>
    </source>
</evidence>
<comment type="caution">
    <text evidence="12">The sequence shown here is derived from an EMBL/GenBank/DDBJ whole genome shotgun (WGS) entry which is preliminary data.</text>
</comment>
<evidence type="ECO:0000256" key="2">
    <source>
        <dbReference type="ARBA" id="ARBA00010962"/>
    </source>
</evidence>
<dbReference type="PROSITE" id="PS51762">
    <property type="entry name" value="GH16_2"/>
    <property type="match status" value="1"/>
</dbReference>
<dbReference type="EMBL" id="JAEPRA010000001">
    <property type="protein sequence ID" value="KAG2189006.1"/>
    <property type="molecule type" value="Genomic_DNA"/>
</dbReference>
<dbReference type="OrthoDB" id="412647at2759"/>
<feature type="compositionally biased region" description="Low complexity" evidence="9">
    <location>
        <begin position="156"/>
        <end position="168"/>
    </location>
</feature>
<evidence type="ECO:0000256" key="3">
    <source>
        <dbReference type="ARBA" id="ARBA00022692"/>
    </source>
</evidence>
<evidence type="ECO:0000256" key="6">
    <source>
        <dbReference type="ARBA" id="ARBA00023136"/>
    </source>
</evidence>
<evidence type="ECO:0000313" key="12">
    <source>
        <dbReference type="EMBL" id="KAG2189006.1"/>
    </source>
</evidence>
<evidence type="ECO:0000313" key="13">
    <source>
        <dbReference type="Proteomes" id="UP000612746"/>
    </source>
</evidence>
<dbReference type="InterPro" id="IPR000757">
    <property type="entry name" value="Beta-glucanase-like"/>
</dbReference>
<feature type="transmembrane region" description="Helical" evidence="10">
    <location>
        <begin position="114"/>
        <end position="135"/>
    </location>
</feature>
<dbReference type="GO" id="GO:0071555">
    <property type="term" value="P:cell wall organization"/>
    <property type="evidence" value="ECO:0007669"/>
    <property type="project" value="UniProtKB-KW"/>
</dbReference>
<evidence type="ECO:0000256" key="9">
    <source>
        <dbReference type="SAM" id="MobiDB-lite"/>
    </source>
</evidence>
<dbReference type="Pfam" id="PF03935">
    <property type="entry name" value="SKN1_KRE6_Sbg1"/>
    <property type="match status" value="1"/>
</dbReference>
<proteinExistence type="inferred from homology"/>
<dbReference type="AlphaFoldDB" id="A0A8H7UK63"/>
<name>A0A8H7UK63_9FUNG</name>
<evidence type="ECO:0000259" key="11">
    <source>
        <dbReference type="PROSITE" id="PS51762"/>
    </source>
</evidence>
<dbReference type="GO" id="GO:0005789">
    <property type="term" value="C:endoplasmic reticulum membrane"/>
    <property type="evidence" value="ECO:0007669"/>
    <property type="project" value="TreeGrafter"/>
</dbReference>
<dbReference type="Gene3D" id="2.60.120.200">
    <property type="match status" value="1"/>
</dbReference>
<protein>
    <recommendedName>
        <fullName evidence="11">GH16 domain-containing protein</fullName>
    </recommendedName>
</protein>
<evidence type="ECO:0000256" key="8">
    <source>
        <dbReference type="ARBA" id="ARBA00023316"/>
    </source>
</evidence>
<keyword evidence="13" id="KW-1185">Reference proteome</keyword>
<evidence type="ECO:0000256" key="1">
    <source>
        <dbReference type="ARBA" id="ARBA00004606"/>
    </source>
</evidence>
<gene>
    <name evidence="12" type="ORF">INT44_004148</name>
</gene>
<dbReference type="GO" id="GO:0005886">
    <property type="term" value="C:plasma membrane"/>
    <property type="evidence" value="ECO:0007669"/>
    <property type="project" value="TreeGrafter"/>
</dbReference>
<keyword evidence="3 10" id="KW-0812">Transmembrane</keyword>
<evidence type="ECO:0000256" key="4">
    <source>
        <dbReference type="ARBA" id="ARBA00022968"/>
    </source>
</evidence>
<feature type="domain" description="GH16" evidence="11">
    <location>
        <begin position="152"/>
        <end position="553"/>
    </location>
</feature>
<feature type="region of interest" description="Disordered" evidence="9">
    <location>
        <begin position="147"/>
        <end position="181"/>
    </location>
</feature>
<organism evidence="12 13">
    <name type="scientific">Umbelopsis vinacea</name>
    <dbReference type="NCBI Taxonomy" id="44442"/>
    <lineage>
        <taxon>Eukaryota</taxon>
        <taxon>Fungi</taxon>
        <taxon>Fungi incertae sedis</taxon>
        <taxon>Mucoromycota</taxon>
        <taxon>Mucoromycotina</taxon>
        <taxon>Umbelopsidomycetes</taxon>
        <taxon>Umbelopsidales</taxon>
        <taxon>Umbelopsidaceae</taxon>
        <taxon>Umbelopsis</taxon>
    </lineage>
</organism>
<dbReference type="PANTHER" id="PTHR31361">
    <property type="entry name" value="BETA-GLUCAN SYNTHESIS-ASSOCIATED PROTEIN KRE6-RELATED"/>
    <property type="match status" value="1"/>
</dbReference>
<dbReference type="GO" id="GO:0015926">
    <property type="term" value="F:glucosidase activity"/>
    <property type="evidence" value="ECO:0007669"/>
    <property type="project" value="TreeGrafter"/>
</dbReference>
<evidence type="ECO:0000256" key="5">
    <source>
        <dbReference type="ARBA" id="ARBA00022989"/>
    </source>
</evidence>
<dbReference type="InterPro" id="IPR013320">
    <property type="entry name" value="ConA-like_dom_sf"/>
</dbReference>
<accession>A0A8H7UK63</accession>
<keyword evidence="4" id="KW-0735">Signal-anchor</keyword>
<comment type="similarity">
    <text evidence="2">Belongs to the SKN1/KRE6 family.</text>
</comment>
<dbReference type="InterPro" id="IPR005629">
    <property type="entry name" value="Skn1/Kre6/Sbg1"/>
</dbReference>
<reference evidence="12" key="1">
    <citation type="submission" date="2020-12" db="EMBL/GenBank/DDBJ databases">
        <title>Metabolic potential, ecology and presence of endohyphal bacteria is reflected in genomic diversity of Mucoromycotina.</title>
        <authorList>
            <person name="Muszewska A."/>
            <person name="Okrasinska A."/>
            <person name="Steczkiewicz K."/>
            <person name="Drgas O."/>
            <person name="Orlowska M."/>
            <person name="Perlinska-Lenart U."/>
            <person name="Aleksandrzak-Piekarczyk T."/>
            <person name="Szatraj K."/>
            <person name="Zielenkiewicz U."/>
            <person name="Pilsyk S."/>
            <person name="Malc E."/>
            <person name="Mieczkowski P."/>
            <person name="Kruszewska J.S."/>
            <person name="Biernat P."/>
            <person name="Pawlowska J."/>
        </authorList>
    </citation>
    <scope>NUCLEOTIDE SEQUENCE</scope>
    <source>
        <strain evidence="12">WA0000051536</strain>
    </source>
</reference>
<keyword evidence="6 10" id="KW-0472">Membrane</keyword>
<dbReference type="PANTHER" id="PTHR31361:SF1">
    <property type="entry name" value="BETA-GLUCAN SYNTHESIS-ASSOCIATED PROTEIN KRE6-RELATED"/>
    <property type="match status" value="1"/>
</dbReference>
<keyword evidence="8" id="KW-0961">Cell wall biogenesis/degradation</keyword>
<evidence type="ECO:0000256" key="7">
    <source>
        <dbReference type="ARBA" id="ARBA00023180"/>
    </source>
</evidence>
<sequence>MAIPFTKLPSYGSIVDESYQSPPAARHQSHRSLYHSTTYYSPFTYHATPRLSLSSVSNRWVNDRLSTISQPVFDNEKDESPYSIDLVQDLDDPDFDTSYPFDWMKANIRGWGNTLSLLFLLLCLLGVFLILPLALAISKEATDRRAAQEKNNGYNSTSPPTTTIPTTPGGRSIIDPDTPAQERTRTSYYGEEWKLVFSDEFNNDGRTFYPGDDPFWEAVDLHYWLTEDLEWYSPDMVTTEGGSLKITMAKMPTHNLNYRSGMLQSWNKICFTGGLLEGSNHHYPPVNVSLPGPPDVPGFWPGVWTLGNLARAGHGASTDGVWPYSYDSCDTGVTPNQSFTTKSFIPGQRINRCMCGSPNIDNPYPGKGRGAPEMDILEAAGADDKFGHGTSGSVSQSAQFAPFDYHWLANRSEITISNKKSQTIGNNGKTIPNTFQGNEYQQAVSCLTQVDTSMYDGRAYQTYAFEYVPSNTPGKQAYVRWLVDGQETWRMYDEAVGPNNKSQVWQRLISVEPMSIILNFGMSKAFGPVDVSSLIFPSSMYVDYIRLYQSPDRISVDCDPDDYPTAEYIKKESWLVLTKYANLFISHYNAYMNPNLTTWEQAGYSFPTYSLNSSC</sequence>
<keyword evidence="7" id="KW-0325">Glycoprotein</keyword>
<keyword evidence="5 10" id="KW-1133">Transmembrane helix</keyword>
<dbReference type="GO" id="GO:0006078">
    <property type="term" value="P:(1-&gt;6)-beta-D-glucan biosynthetic process"/>
    <property type="evidence" value="ECO:0007669"/>
    <property type="project" value="TreeGrafter"/>
</dbReference>
<comment type="subcellular location">
    <subcellularLocation>
        <location evidence="1">Membrane</location>
        <topology evidence="1">Single-pass type II membrane protein</topology>
    </subcellularLocation>
</comment>